<dbReference type="PANTHER" id="PTHR12911">
    <property type="entry name" value="SAD1/UNC-84-LIKE PROTEIN-RELATED"/>
    <property type="match status" value="1"/>
</dbReference>
<reference evidence="7" key="2">
    <citation type="journal article" date="2011" name="Proc. Natl. Acad. Sci. U.S.A.">
        <title>Obligate biotrophy features unraveled by the genomic analysis of rust fungi.</title>
        <authorList>
            <person name="Duplessis S."/>
            <person name="Cuomo C.A."/>
            <person name="Lin Y.-C."/>
            <person name="Aerts A."/>
            <person name="Tisserant E."/>
            <person name="Veneault-Fourrey C."/>
            <person name="Joly D.L."/>
            <person name="Hacquard S."/>
            <person name="Amselem J."/>
            <person name="Cantarel B.L."/>
            <person name="Chiu R."/>
            <person name="Coutinho P.M."/>
            <person name="Feau N."/>
            <person name="Field M."/>
            <person name="Frey P."/>
            <person name="Gelhaye E."/>
            <person name="Goldberg J."/>
            <person name="Grabherr M.G."/>
            <person name="Kodira C.D."/>
            <person name="Kohler A."/>
            <person name="Kuees U."/>
            <person name="Lindquist E.A."/>
            <person name="Lucas S.M."/>
            <person name="Mago R."/>
            <person name="Mauceli E."/>
            <person name="Morin E."/>
            <person name="Murat C."/>
            <person name="Pangilinan J.L."/>
            <person name="Park R."/>
            <person name="Pearson M."/>
            <person name="Quesneville H."/>
            <person name="Rouhier N."/>
            <person name="Sakthikumar S."/>
            <person name="Salamov A.A."/>
            <person name="Schmutz J."/>
            <person name="Selles B."/>
            <person name="Shapiro H."/>
            <person name="Tanguay P."/>
            <person name="Tuskan G.A."/>
            <person name="Henrissat B."/>
            <person name="Van de Peer Y."/>
            <person name="Rouze P."/>
            <person name="Ellis J.G."/>
            <person name="Dodds P.N."/>
            <person name="Schein J.E."/>
            <person name="Zhong S."/>
            <person name="Hamelin R.C."/>
            <person name="Grigoriev I.V."/>
            <person name="Szabo L.J."/>
            <person name="Martin F."/>
        </authorList>
    </citation>
    <scope>NUCLEOTIDE SEQUENCE [LARGE SCALE GENOMIC DNA]</scope>
    <source>
        <strain evidence="7">CRL 75-36-700-3 / race SCCL</strain>
    </source>
</reference>
<dbReference type="InterPro" id="IPR012919">
    <property type="entry name" value="SUN_dom"/>
</dbReference>
<dbReference type="Proteomes" id="UP000008783">
    <property type="component" value="Unassembled WGS sequence"/>
</dbReference>
<evidence type="ECO:0000256" key="2">
    <source>
        <dbReference type="ARBA" id="ARBA00022692"/>
    </source>
</evidence>
<dbReference type="OrthoDB" id="2504740at2759"/>
<dbReference type="GO" id="GO:0005635">
    <property type="term" value="C:nuclear envelope"/>
    <property type="evidence" value="ECO:0000318"/>
    <property type="project" value="GO_Central"/>
</dbReference>
<name>E3KEU9_PUCGT</name>
<dbReference type="GO" id="GO:0043495">
    <property type="term" value="F:protein-membrane adaptor activity"/>
    <property type="evidence" value="ECO:0000318"/>
    <property type="project" value="GO_Central"/>
</dbReference>
<dbReference type="GO" id="GO:0034993">
    <property type="term" value="C:meiotic nuclear membrane microtubule tethering complex"/>
    <property type="evidence" value="ECO:0000318"/>
    <property type="project" value="GO_Central"/>
</dbReference>
<organism evidence="6 7">
    <name type="scientific">Puccinia graminis f. sp. tritici (strain CRL 75-36-700-3 / race SCCL)</name>
    <name type="common">Black stem rust fungus</name>
    <dbReference type="NCBI Taxonomy" id="418459"/>
    <lineage>
        <taxon>Eukaryota</taxon>
        <taxon>Fungi</taxon>
        <taxon>Dikarya</taxon>
        <taxon>Basidiomycota</taxon>
        <taxon>Pucciniomycotina</taxon>
        <taxon>Pucciniomycetes</taxon>
        <taxon>Pucciniales</taxon>
        <taxon>Pucciniaceae</taxon>
        <taxon>Puccinia</taxon>
    </lineage>
</organism>
<dbReference type="HOGENOM" id="CLU_1008792_0_0_1"/>
<dbReference type="VEuPathDB" id="FungiDB:PGTG_09792"/>
<dbReference type="PROSITE" id="PS51469">
    <property type="entry name" value="SUN"/>
    <property type="match status" value="1"/>
</dbReference>
<dbReference type="RefSeq" id="XP_003327243.2">
    <property type="nucleotide sequence ID" value="XM_003327195.2"/>
</dbReference>
<comment type="subcellular location">
    <subcellularLocation>
        <location evidence="1">Membrane</location>
    </subcellularLocation>
</comment>
<protein>
    <recommendedName>
        <fullName evidence="5">SUN domain-containing protein</fullName>
    </recommendedName>
</protein>
<dbReference type="Pfam" id="PF07738">
    <property type="entry name" value="Sad1_UNC"/>
    <property type="match status" value="1"/>
</dbReference>
<gene>
    <name evidence="6" type="ORF">PGTG_09792</name>
</gene>
<keyword evidence="4" id="KW-0472">Membrane</keyword>
<evidence type="ECO:0000313" key="6">
    <source>
        <dbReference type="EMBL" id="EFP82824.2"/>
    </source>
</evidence>
<dbReference type="Gene3D" id="2.60.120.260">
    <property type="entry name" value="Galactose-binding domain-like"/>
    <property type="match status" value="1"/>
</dbReference>
<dbReference type="EMBL" id="DS178284">
    <property type="protein sequence ID" value="EFP82824.2"/>
    <property type="molecule type" value="Genomic_DNA"/>
</dbReference>
<dbReference type="InParanoid" id="E3KEU9"/>
<keyword evidence="3" id="KW-1133">Transmembrane helix</keyword>
<dbReference type="AlphaFoldDB" id="E3KEU9"/>
<accession>E3KEU9</accession>
<dbReference type="PANTHER" id="PTHR12911:SF8">
    <property type="entry name" value="KLAROID PROTEIN-RELATED"/>
    <property type="match status" value="1"/>
</dbReference>
<dbReference type="InterPro" id="IPR045119">
    <property type="entry name" value="SUN1-5"/>
</dbReference>
<evidence type="ECO:0000259" key="5">
    <source>
        <dbReference type="PROSITE" id="PS51469"/>
    </source>
</evidence>
<evidence type="ECO:0000256" key="4">
    <source>
        <dbReference type="ARBA" id="ARBA00023136"/>
    </source>
</evidence>
<evidence type="ECO:0000313" key="7">
    <source>
        <dbReference type="Proteomes" id="UP000008783"/>
    </source>
</evidence>
<feature type="domain" description="SUN" evidence="5">
    <location>
        <begin position="113"/>
        <end position="276"/>
    </location>
</feature>
<dbReference type="GeneID" id="10544526"/>
<keyword evidence="7" id="KW-1185">Reference proteome</keyword>
<evidence type="ECO:0000256" key="1">
    <source>
        <dbReference type="ARBA" id="ARBA00004370"/>
    </source>
</evidence>
<dbReference type="KEGG" id="pgr:PGTG_09792"/>
<dbReference type="STRING" id="418459.E3KEU9"/>
<keyword evidence="2" id="KW-0812">Transmembrane</keyword>
<sequence>MGLTFFSADKTGLLGEQRSPIVAPLFKTCNESHLSWLLLNQKIEDVSSRIEALESSFQRFQETNWVEIKKIKRSKFVQSEGVKEVAHAVVKDALRQYSREQIGQQDFALYSGGARIIPSLTSKTYQVEMKGMKAIFISFWTGAPRIISGRGPIAALSPEIEAGMCWSISGSTGQLGVSLARRILVTSVSVEHISTLSAYEIDSSPKEMEVCPEIPELYSTQSSLKSTTITHKSNRQRFSVFSPNLTAKVTVRDQVQLWKSLLYLYLSIQSAWIDGE</sequence>
<proteinExistence type="predicted"/>
<reference key="1">
    <citation type="submission" date="2007-01" db="EMBL/GenBank/DDBJ databases">
        <title>The Genome Sequence of Puccinia graminis f. sp. tritici Strain CRL 75-36-700-3.</title>
        <authorList>
            <consortium name="The Broad Institute Genome Sequencing Platform"/>
            <person name="Birren B."/>
            <person name="Lander E."/>
            <person name="Galagan J."/>
            <person name="Nusbaum C."/>
            <person name="Devon K."/>
            <person name="Cuomo C."/>
            <person name="Jaffe D."/>
            <person name="Butler J."/>
            <person name="Alvarez P."/>
            <person name="Gnerre S."/>
            <person name="Grabherr M."/>
            <person name="Mauceli E."/>
            <person name="Brockman W."/>
            <person name="Young S."/>
            <person name="LaButti K."/>
            <person name="Sykes S."/>
            <person name="DeCaprio D."/>
            <person name="Crawford M."/>
            <person name="Koehrsen M."/>
            <person name="Engels R."/>
            <person name="Montgomery P."/>
            <person name="Pearson M."/>
            <person name="Howarth C."/>
            <person name="Larson L."/>
            <person name="White J."/>
            <person name="Zeng Q."/>
            <person name="Kodira C."/>
            <person name="Yandava C."/>
            <person name="Alvarado L."/>
            <person name="O'Leary S."/>
            <person name="Szabo L."/>
            <person name="Dean R."/>
            <person name="Schein J."/>
        </authorList>
    </citation>
    <scope>NUCLEOTIDE SEQUENCE</scope>
    <source>
        <strain>CRL 75-36-700-3</strain>
    </source>
</reference>
<evidence type="ECO:0000256" key="3">
    <source>
        <dbReference type="ARBA" id="ARBA00022989"/>
    </source>
</evidence>